<keyword evidence="2" id="KW-1185">Reference proteome</keyword>
<dbReference type="AlphaFoldDB" id="A0A8E0S1T7"/>
<dbReference type="Proteomes" id="UP000728185">
    <property type="component" value="Unassembled WGS sequence"/>
</dbReference>
<gene>
    <name evidence="1" type="ORF">FBUS_08452</name>
</gene>
<protein>
    <submittedName>
        <fullName evidence="1">Uncharacterized protein</fullName>
    </submittedName>
</protein>
<dbReference type="EMBL" id="LUCM01004319">
    <property type="protein sequence ID" value="KAA0194539.1"/>
    <property type="molecule type" value="Genomic_DNA"/>
</dbReference>
<comment type="caution">
    <text evidence="1">The sequence shown here is derived from an EMBL/GenBank/DDBJ whole genome shotgun (WGS) entry which is preliminary data.</text>
</comment>
<evidence type="ECO:0000313" key="2">
    <source>
        <dbReference type="Proteomes" id="UP000728185"/>
    </source>
</evidence>
<accession>A0A8E0S1T7</accession>
<organism evidence="1 2">
    <name type="scientific">Fasciolopsis buskii</name>
    <dbReference type="NCBI Taxonomy" id="27845"/>
    <lineage>
        <taxon>Eukaryota</taxon>
        <taxon>Metazoa</taxon>
        <taxon>Spiralia</taxon>
        <taxon>Lophotrochozoa</taxon>
        <taxon>Platyhelminthes</taxon>
        <taxon>Trematoda</taxon>
        <taxon>Digenea</taxon>
        <taxon>Plagiorchiida</taxon>
        <taxon>Echinostomata</taxon>
        <taxon>Echinostomatoidea</taxon>
        <taxon>Fasciolidae</taxon>
        <taxon>Fasciolopsis</taxon>
    </lineage>
</organism>
<proteinExistence type="predicted"/>
<reference evidence="1" key="1">
    <citation type="submission" date="2019-05" db="EMBL/GenBank/DDBJ databases">
        <title>Annotation for the trematode Fasciolopsis buski.</title>
        <authorList>
            <person name="Choi Y.-J."/>
        </authorList>
    </citation>
    <scope>NUCLEOTIDE SEQUENCE</scope>
    <source>
        <strain evidence="1">HT</strain>
        <tissue evidence="1">Whole worm</tissue>
    </source>
</reference>
<sequence>MDNHITESVEQGKRSSKFGVSCHIHLTDYLDEHQSQVFRAHLLINQIVTAAGPVPLIRVRIGQFIAVDLTNRWVKPNEVSNSGPCLVLAMSLYFFKRDANSRPGHSSAPRGTEN</sequence>
<evidence type="ECO:0000313" key="1">
    <source>
        <dbReference type="EMBL" id="KAA0194539.1"/>
    </source>
</evidence>
<name>A0A8E0S1T7_9TREM</name>
<dbReference type="OrthoDB" id="6263445at2759"/>